<dbReference type="AlphaFoldDB" id="A0AAU8K761"/>
<protein>
    <recommendedName>
        <fullName evidence="3">Secreted protein</fullName>
    </recommendedName>
</protein>
<dbReference type="EMBL" id="CP159872">
    <property type="protein sequence ID" value="XCM83174.1"/>
    <property type="molecule type" value="Genomic_DNA"/>
</dbReference>
<evidence type="ECO:0000256" key="1">
    <source>
        <dbReference type="SAM" id="SignalP"/>
    </source>
</evidence>
<feature type="signal peptide" evidence="1">
    <location>
        <begin position="1"/>
        <end position="31"/>
    </location>
</feature>
<evidence type="ECO:0008006" key="3">
    <source>
        <dbReference type="Google" id="ProtNLM"/>
    </source>
</evidence>
<organism evidence="2">
    <name type="scientific">Kitasatospora camelliae</name>
    <dbReference type="NCBI Taxonomy" id="3156397"/>
    <lineage>
        <taxon>Bacteria</taxon>
        <taxon>Bacillati</taxon>
        <taxon>Actinomycetota</taxon>
        <taxon>Actinomycetes</taxon>
        <taxon>Kitasatosporales</taxon>
        <taxon>Streptomycetaceae</taxon>
        <taxon>Kitasatospora</taxon>
    </lineage>
</organism>
<keyword evidence="1" id="KW-0732">Signal</keyword>
<gene>
    <name evidence="2" type="ORF">ABWK59_31755</name>
</gene>
<reference evidence="2" key="1">
    <citation type="submission" date="2024-06" db="EMBL/GenBank/DDBJ databases">
        <title>The genome sequences of Kitasatospora sp. strain HUAS MG31.</title>
        <authorList>
            <person name="Mo P."/>
        </authorList>
    </citation>
    <scope>NUCLEOTIDE SEQUENCE</scope>
    <source>
        <strain evidence="2">HUAS MG31</strain>
    </source>
</reference>
<name>A0AAU8K761_9ACTN</name>
<dbReference type="RefSeq" id="WP_354644109.1">
    <property type="nucleotide sequence ID" value="NZ_CP159872.1"/>
</dbReference>
<evidence type="ECO:0000313" key="2">
    <source>
        <dbReference type="EMBL" id="XCM83174.1"/>
    </source>
</evidence>
<proteinExistence type="predicted"/>
<sequence>MFAVRKLVLAGASAVVSLAVLGLGAAAPADAASGCYGIGGGKYNCNVWKTAPTYFAGDVRAGTLNAGTNYFYCQATGSEVVDGAYRNHWWAKTDDDSGNKGVWVNVVYLSGGGNDEPVPGLPWC</sequence>
<feature type="chain" id="PRO_5043862972" description="Secreted protein" evidence="1">
    <location>
        <begin position="32"/>
        <end position="124"/>
    </location>
</feature>
<accession>A0AAU8K761</accession>
<dbReference type="KEGG" id="kcm:ABWK59_31755"/>